<reference evidence="2 3" key="1">
    <citation type="journal article" date="2015" name="ISME J.">
        <title>Genomic and phenotypic differentiation among Methanosarcina mazei populations from Columbia River sediment.</title>
        <authorList>
            <person name="Youngblut N.D."/>
            <person name="Wirth J.S."/>
            <person name="Henriksen J.R."/>
            <person name="Smith M."/>
            <person name="Simon H."/>
            <person name="Metcalf W.W."/>
            <person name="Whitaker R.J."/>
        </authorList>
    </citation>
    <scope>NUCLEOTIDE SEQUENCE [LARGE SCALE GENOMIC DNA]</scope>
    <source>
        <strain evidence="2 3">3.F.A.1B.1</strain>
    </source>
</reference>
<evidence type="ECO:0008006" key="4">
    <source>
        <dbReference type="Google" id="ProtNLM"/>
    </source>
</evidence>
<keyword evidence="1" id="KW-1133">Transmembrane helix</keyword>
<name>A0A0F8E4F4_METMZ</name>
<dbReference type="Proteomes" id="UP000034298">
    <property type="component" value="Unassembled WGS sequence"/>
</dbReference>
<keyword evidence="1" id="KW-0472">Membrane</keyword>
<comment type="caution">
    <text evidence="2">The sequence shown here is derived from an EMBL/GenBank/DDBJ whole genome shotgun (WGS) entry which is preliminary data.</text>
</comment>
<evidence type="ECO:0000313" key="2">
    <source>
        <dbReference type="EMBL" id="KKG35547.1"/>
    </source>
</evidence>
<evidence type="ECO:0000256" key="1">
    <source>
        <dbReference type="SAM" id="Phobius"/>
    </source>
</evidence>
<sequence>MQENSSSNSDVQYNTSIKTKFLLMGLLVILNIVMRIPSIPHEKGYDSFSIHSLANSVSIFGKAQWWINWQSVFGLYPYSYASAVPFTLSGITQTTGIEMEKTILLYCVTTGLLSVFIAYIFAGRIYKEFTFKYLMTLFFSLASGVMLFTTWEVSARGLFIVLFPLYMYTLMKDNIHLKKLLLLPLLFIFIFATHHYAYFLIPPTVMYVVFGKIKTMKLPRFKETHIKYIIIGTILVLFLVPFFNRSLISSGSRYEWIIDAIKTNVRYIGPEVFFLFGGLAYLINKKKDFEEYFILSVSLIYIPMFYSHNYGPFLLLLPMVILASIGINNLSNLWISKNKKYLTIYILIIILIFVSFSTYYNHYRTGGTQSHWYMSADTSSAGIWARNNLPENCRGLDSGTMESARFFAVSEGHPIIPTIEPNNLAYGLVDITNITMVRNSPYSTGYYFEGPYVVKEGSTYSGKIEWLRLAATKYNQLKNFEYYIEDKYSNKRISEIVHTGASKIFDSERFAIWEI</sequence>
<dbReference type="AlphaFoldDB" id="A0A0F8E4F4"/>
<feature type="transmembrane region" description="Helical" evidence="1">
    <location>
        <begin position="154"/>
        <end position="171"/>
    </location>
</feature>
<organism evidence="2 3">
    <name type="scientific">Methanosarcina mazei</name>
    <name type="common">Methanosarcina frisia</name>
    <dbReference type="NCBI Taxonomy" id="2209"/>
    <lineage>
        <taxon>Archaea</taxon>
        <taxon>Methanobacteriati</taxon>
        <taxon>Methanobacteriota</taxon>
        <taxon>Stenosarchaea group</taxon>
        <taxon>Methanomicrobia</taxon>
        <taxon>Methanosarcinales</taxon>
        <taxon>Methanosarcinaceae</taxon>
        <taxon>Methanosarcina</taxon>
    </lineage>
</organism>
<dbReference type="EMBL" id="JJPC01000058">
    <property type="protein sequence ID" value="KKG35547.1"/>
    <property type="molecule type" value="Genomic_DNA"/>
</dbReference>
<feature type="transmembrane region" description="Helical" evidence="1">
    <location>
        <begin position="180"/>
        <end position="201"/>
    </location>
</feature>
<gene>
    <name evidence="2" type="ORF">DU30_19260</name>
</gene>
<evidence type="ECO:0000313" key="3">
    <source>
        <dbReference type="Proteomes" id="UP000034298"/>
    </source>
</evidence>
<dbReference type="PATRIC" id="fig|2209.62.peg.4099"/>
<feature type="transmembrane region" description="Helical" evidence="1">
    <location>
        <begin position="313"/>
        <end position="335"/>
    </location>
</feature>
<feature type="transmembrane region" description="Helical" evidence="1">
    <location>
        <begin position="341"/>
        <end position="360"/>
    </location>
</feature>
<accession>A0A0F8E4F4</accession>
<feature type="transmembrane region" description="Helical" evidence="1">
    <location>
        <begin position="103"/>
        <end position="122"/>
    </location>
</feature>
<proteinExistence type="predicted"/>
<feature type="transmembrane region" description="Helical" evidence="1">
    <location>
        <begin position="265"/>
        <end position="283"/>
    </location>
</feature>
<protein>
    <recommendedName>
        <fullName evidence="4">Glycosyltransferase RgtA/B/C/D-like domain-containing protein</fullName>
    </recommendedName>
</protein>
<feature type="transmembrane region" description="Helical" evidence="1">
    <location>
        <begin position="21"/>
        <end position="39"/>
    </location>
</feature>
<feature type="transmembrane region" description="Helical" evidence="1">
    <location>
        <begin position="226"/>
        <end position="244"/>
    </location>
</feature>
<keyword evidence="1" id="KW-0812">Transmembrane</keyword>
<dbReference type="RefSeq" id="WP_048046102.1">
    <property type="nucleotide sequence ID" value="NZ_JJPC01000058.1"/>
</dbReference>